<comment type="caution">
    <text evidence="3">The sequence shown here is derived from an EMBL/GenBank/DDBJ whole genome shotgun (WGS) entry which is preliminary data.</text>
</comment>
<dbReference type="NCBIfam" id="TIGR01439">
    <property type="entry name" value="lp_hng_hel_AbrB"/>
    <property type="match status" value="1"/>
</dbReference>
<evidence type="ECO:0000256" key="1">
    <source>
        <dbReference type="PROSITE-ProRule" id="PRU01076"/>
    </source>
</evidence>
<feature type="domain" description="SpoVT-AbrB" evidence="2">
    <location>
        <begin position="1"/>
        <end position="43"/>
    </location>
</feature>
<dbReference type="PROSITE" id="PS51740">
    <property type="entry name" value="SPOVT_ABRB"/>
    <property type="match status" value="1"/>
</dbReference>
<dbReference type="RefSeq" id="WP_397018562.1">
    <property type="nucleotide sequence ID" value="NZ_JBITMB010000001.1"/>
</dbReference>
<name>A0ABW7ZWW6_9ACTN</name>
<organism evidence="3 4">
    <name type="scientific">Nonomuraea indica</name>
    <dbReference type="NCBI Taxonomy" id="1581193"/>
    <lineage>
        <taxon>Bacteria</taxon>
        <taxon>Bacillati</taxon>
        <taxon>Actinomycetota</taxon>
        <taxon>Actinomycetes</taxon>
        <taxon>Streptosporangiales</taxon>
        <taxon>Streptosporangiaceae</taxon>
        <taxon>Nonomuraea</taxon>
    </lineage>
</organism>
<evidence type="ECO:0000313" key="3">
    <source>
        <dbReference type="EMBL" id="MFI7439034.1"/>
    </source>
</evidence>
<evidence type="ECO:0000313" key="4">
    <source>
        <dbReference type="Proteomes" id="UP001612928"/>
    </source>
</evidence>
<accession>A0ABW7ZWW6</accession>
<dbReference type="Proteomes" id="UP001612928">
    <property type="component" value="Unassembled WGS sequence"/>
</dbReference>
<dbReference type="InterPro" id="IPR007159">
    <property type="entry name" value="SpoVT-AbrB_dom"/>
</dbReference>
<reference evidence="3 4" key="1">
    <citation type="submission" date="2024-10" db="EMBL/GenBank/DDBJ databases">
        <title>The Natural Products Discovery Center: Release of the First 8490 Sequenced Strains for Exploring Actinobacteria Biosynthetic Diversity.</title>
        <authorList>
            <person name="Kalkreuter E."/>
            <person name="Kautsar S.A."/>
            <person name="Yang D."/>
            <person name="Bader C.D."/>
            <person name="Teijaro C.N."/>
            <person name="Fluegel L."/>
            <person name="Davis C.M."/>
            <person name="Simpson J.R."/>
            <person name="Lauterbach L."/>
            <person name="Steele A.D."/>
            <person name="Gui C."/>
            <person name="Meng S."/>
            <person name="Li G."/>
            <person name="Viehrig K."/>
            <person name="Ye F."/>
            <person name="Su P."/>
            <person name="Kiefer A.F."/>
            <person name="Nichols A."/>
            <person name="Cepeda A.J."/>
            <person name="Yan W."/>
            <person name="Fan B."/>
            <person name="Jiang Y."/>
            <person name="Adhikari A."/>
            <person name="Zheng C.-J."/>
            <person name="Schuster L."/>
            <person name="Cowan T.M."/>
            <person name="Smanski M.J."/>
            <person name="Chevrette M.G."/>
            <person name="De Carvalho L.P.S."/>
            <person name="Shen B."/>
        </authorList>
    </citation>
    <scope>NUCLEOTIDE SEQUENCE [LARGE SCALE GENOMIC DNA]</scope>
    <source>
        <strain evidence="3 4">NPDC049503</strain>
    </source>
</reference>
<dbReference type="Pfam" id="PF04014">
    <property type="entry name" value="MazE_antitoxin"/>
    <property type="match status" value="1"/>
</dbReference>
<keyword evidence="1 3" id="KW-0238">DNA-binding</keyword>
<gene>
    <name evidence="3" type="ORF">ACIBP5_03610</name>
</gene>
<dbReference type="InterPro" id="IPR037914">
    <property type="entry name" value="SpoVT-AbrB_sf"/>
</dbReference>
<dbReference type="GO" id="GO:0003677">
    <property type="term" value="F:DNA binding"/>
    <property type="evidence" value="ECO:0007669"/>
    <property type="project" value="UniProtKB-KW"/>
</dbReference>
<protein>
    <submittedName>
        <fullName evidence="3">AbrB/MazE/SpoVT family DNA-binding domain-containing protein</fullName>
    </submittedName>
</protein>
<evidence type="ECO:0000259" key="2">
    <source>
        <dbReference type="PROSITE" id="PS51740"/>
    </source>
</evidence>
<keyword evidence="4" id="KW-1185">Reference proteome</keyword>
<dbReference type="SMART" id="SM00966">
    <property type="entry name" value="SpoVT_AbrB"/>
    <property type="match status" value="1"/>
</dbReference>
<sequence>MKINSKGQVTIPAPLRAKYNLHEGDEVEVIEFGNVLQIVRREDSLTRGQRLVRHMRGRGKGTMTTDEIMKMMRGDEWGEV</sequence>
<dbReference type="Gene3D" id="2.10.260.10">
    <property type="match status" value="1"/>
</dbReference>
<dbReference type="EMBL" id="JBITMB010000001">
    <property type="protein sequence ID" value="MFI7439034.1"/>
    <property type="molecule type" value="Genomic_DNA"/>
</dbReference>
<proteinExistence type="predicted"/>
<dbReference type="SUPFAM" id="SSF89447">
    <property type="entry name" value="AbrB/MazE/MraZ-like"/>
    <property type="match status" value="1"/>
</dbReference>